<sequence>MTRVAAETVAEAPRPGMFSNARVHGDQFFLSGMHAGGPGGIVGGADTYLQAQEAFRRVRVLTEACGAVVDDILVLRVYLTDIADRAAVGRARAEVFSGDFPCSTLVEVSALVEPGLKVEIEAQGIIGSHSSTRSAGPDRPHTFES</sequence>
<gene>
    <name evidence="1" type="ORF">ACH49Z_08445</name>
</gene>
<dbReference type="InterPro" id="IPR006175">
    <property type="entry name" value="YjgF/YER057c/UK114"/>
</dbReference>
<dbReference type="PANTHER" id="PTHR43857:SF1">
    <property type="entry name" value="YJGH FAMILY PROTEIN"/>
    <property type="match status" value="1"/>
</dbReference>
<keyword evidence="2" id="KW-1185">Reference proteome</keyword>
<comment type="caution">
    <text evidence="1">The sequence shown here is derived from an EMBL/GenBank/DDBJ whole genome shotgun (WGS) entry which is preliminary data.</text>
</comment>
<accession>A0ABW7VTD6</accession>
<dbReference type="SUPFAM" id="SSF55298">
    <property type="entry name" value="YjgF-like"/>
    <property type="match status" value="1"/>
</dbReference>
<dbReference type="InterPro" id="IPR035959">
    <property type="entry name" value="RutC-like_sf"/>
</dbReference>
<dbReference type="Proteomes" id="UP001611494">
    <property type="component" value="Unassembled WGS sequence"/>
</dbReference>
<proteinExistence type="predicted"/>
<dbReference type="CDD" id="cd00448">
    <property type="entry name" value="YjgF_YER057c_UK114_family"/>
    <property type="match status" value="1"/>
</dbReference>
<dbReference type="Pfam" id="PF01042">
    <property type="entry name" value="Ribonuc_L-PSP"/>
    <property type="match status" value="1"/>
</dbReference>
<reference evidence="1 2" key="1">
    <citation type="submission" date="2024-10" db="EMBL/GenBank/DDBJ databases">
        <title>The Natural Products Discovery Center: Release of the First 8490 Sequenced Strains for Exploring Actinobacteria Biosynthetic Diversity.</title>
        <authorList>
            <person name="Kalkreuter E."/>
            <person name="Kautsar S.A."/>
            <person name="Yang D."/>
            <person name="Bader C.D."/>
            <person name="Teijaro C.N."/>
            <person name="Fluegel L."/>
            <person name="Davis C.M."/>
            <person name="Simpson J.R."/>
            <person name="Lauterbach L."/>
            <person name="Steele A.D."/>
            <person name="Gui C."/>
            <person name="Meng S."/>
            <person name="Li G."/>
            <person name="Viehrig K."/>
            <person name="Ye F."/>
            <person name="Su P."/>
            <person name="Kiefer A.F."/>
            <person name="Nichols A."/>
            <person name="Cepeda A.J."/>
            <person name="Yan W."/>
            <person name="Fan B."/>
            <person name="Jiang Y."/>
            <person name="Adhikari A."/>
            <person name="Zheng C.-J."/>
            <person name="Schuster L."/>
            <person name="Cowan T.M."/>
            <person name="Smanski M.J."/>
            <person name="Chevrette M.G."/>
            <person name="De Carvalho L.P.S."/>
            <person name="Shen B."/>
        </authorList>
    </citation>
    <scope>NUCLEOTIDE SEQUENCE [LARGE SCALE GENOMIC DNA]</scope>
    <source>
        <strain evidence="1 2">NPDC019377</strain>
    </source>
</reference>
<evidence type="ECO:0000313" key="1">
    <source>
        <dbReference type="EMBL" id="MFI2229867.1"/>
    </source>
</evidence>
<dbReference type="GO" id="GO:0016787">
    <property type="term" value="F:hydrolase activity"/>
    <property type="evidence" value="ECO:0007669"/>
    <property type="project" value="UniProtKB-KW"/>
</dbReference>
<keyword evidence="1" id="KW-0378">Hydrolase</keyword>
<name>A0ABW7VTD6_9NOCA</name>
<protein>
    <submittedName>
        <fullName evidence="1">RidA family protein</fullName>
        <ecNumber evidence="1">3.5.-.-</ecNumber>
    </submittedName>
</protein>
<dbReference type="EMBL" id="JBIRYL010000001">
    <property type="protein sequence ID" value="MFI2229867.1"/>
    <property type="molecule type" value="Genomic_DNA"/>
</dbReference>
<evidence type="ECO:0000313" key="2">
    <source>
        <dbReference type="Proteomes" id="UP001611494"/>
    </source>
</evidence>
<dbReference type="RefSeq" id="WP_397061017.1">
    <property type="nucleotide sequence ID" value="NZ_JBIRYL010000001.1"/>
</dbReference>
<dbReference type="Gene3D" id="3.30.1330.40">
    <property type="entry name" value="RutC-like"/>
    <property type="match status" value="1"/>
</dbReference>
<dbReference type="EC" id="3.5.-.-" evidence="1"/>
<organism evidence="1 2">
    <name type="scientific">Nocardia testacea</name>
    <dbReference type="NCBI Taxonomy" id="248551"/>
    <lineage>
        <taxon>Bacteria</taxon>
        <taxon>Bacillati</taxon>
        <taxon>Actinomycetota</taxon>
        <taxon>Actinomycetes</taxon>
        <taxon>Mycobacteriales</taxon>
        <taxon>Nocardiaceae</taxon>
        <taxon>Nocardia</taxon>
    </lineage>
</organism>
<dbReference type="PANTHER" id="PTHR43857">
    <property type="entry name" value="BLR7761 PROTEIN"/>
    <property type="match status" value="1"/>
</dbReference>